<dbReference type="AlphaFoldDB" id="A0A395VA74"/>
<accession>A0A395VA74</accession>
<dbReference type="RefSeq" id="WP_118097531.1">
    <property type="nucleotide sequence ID" value="NZ_JBGKKV010000003.1"/>
</dbReference>
<organism evidence="1 2">
    <name type="scientific">Roseburia hominis</name>
    <dbReference type="NCBI Taxonomy" id="301301"/>
    <lineage>
        <taxon>Bacteria</taxon>
        <taxon>Bacillati</taxon>
        <taxon>Bacillota</taxon>
        <taxon>Clostridia</taxon>
        <taxon>Lachnospirales</taxon>
        <taxon>Lachnospiraceae</taxon>
        <taxon>Roseburia</taxon>
    </lineage>
</organism>
<gene>
    <name evidence="1" type="ORF">DWX93_10070</name>
</gene>
<dbReference type="Proteomes" id="UP000266172">
    <property type="component" value="Unassembled WGS sequence"/>
</dbReference>
<reference evidence="1 2" key="1">
    <citation type="submission" date="2018-08" db="EMBL/GenBank/DDBJ databases">
        <title>A genome reference for cultivated species of the human gut microbiota.</title>
        <authorList>
            <person name="Zou Y."/>
            <person name="Xue W."/>
            <person name="Luo G."/>
        </authorList>
    </citation>
    <scope>NUCLEOTIDE SEQUENCE [LARGE SCALE GENOMIC DNA]</scope>
    <source>
        <strain evidence="1 2">AF22-12AC</strain>
    </source>
</reference>
<proteinExistence type="predicted"/>
<comment type="caution">
    <text evidence="1">The sequence shown here is derived from an EMBL/GenBank/DDBJ whole genome shotgun (WGS) entry which is preliminary data.</text>
</comment>
<evidence type="ECO:0000313" key="1">
    <source>
        <dbReference type="EMBL" id="RGS40448.1"/>
    </source>
</evidence>
<name>A0A395VA74_9FIRM</name>
<sequence length="286" mass="32846">MEKRKLRILTVVVFAGVLIFGALRQNSTGRGELGEIQVAMWNLGKVDNLQLSYEYCWKQNGSAGGETMHAWADMLTGEWISEHYTTDEDGTRLYLKQFCDGRNLYHYIDWSGEWEQILPQQRENTVIPDYEMVTDLGYDGTDVEDLERVTEDGAVEITCSFTQEYLEEAWENQVAQVEKSYAFYEKSGADGDAVKTAALSVQQHKQAHYEDMTATYVIDENQILRSMEYQITLIIPEITQDLSGNKMLGKDRKMQITVTAEVDRYNQGGIANKVQQYKTLVQEYME</sequence>
<dbReference type="EMBL" id="QRVL01000007">
    <property type="protein sequence ID" value="RGS40448.1"/>
    <property type="molecule type" value="Genomic_DNA"/>
</dbReference>
<evidence type="ECO:0000313" key="2">
    <source>
        <dbReference type="Proteomes" id="UP000266172"/>
    </source>
</evidence>
<protein>
    <submittedName>
        <fullName evidence="1">Uncharacterized protein</fullName>
    </submittedName>
</protein>